<sequence>MVYPAVDIDAWFETLEGAFEGKLPDDHSLIRTFGGQGWRMRTMGVGLVVLADRDFPYSKPQAFVEAYDRKRPQPHIEPIAKIGELGRVCLTTPTTPNDPLFSVQAAVRDARLLLRANEKGEEDEDFRNDFGSYWSHYLPEGAKAARLWGLSRQVSGIGAFAHASDGTYYCFPDKVSLRRYSSHLWNAVVRDPHQFPIVELRKFPRPERFPTDTETLLAFLKRYTVDGLHAVGQLLRARPRRLPIVFSGTAPNGRVFKIAVALVIRQDAKRRPLVKAHIHAKLDDEEVVRLYDAFPLDTRHLDAALTRLSNRDLTTMHCKVVFVGCGALGSGIAMMLAKAGVTRFVLVDPEILGWENIRRHELGAEFVGEPKAVALKRRIERAIPDVEDVQAVTGSFQQAIEANPGLLEDANLVIAATGDWGCDAYLDRAVSVREVPLPTIYTWTEGFALATHAVLISGKGGHFVEGFDVSGSFKGKASDAQRDTPPECGNTTSPFGAVEAAQSQALAAKLALELLGGRHDGEDVWRTRTCEQSTLEDANGTWTEYWLESRGEPSEFGQISEAAWEF</sequence>
<dbReference type="SUPFAM" id="SSF69572">
    <property type="entry name" value="Activating enzymes of the ubiquitin-like proteins"/>
    <property type="match status" value="1"/>
</dbReference>
<dbReference type="OrthoDB" id="891532at2"/>
<dbReference type="GO" id="GO:0061504">
    <property type="term" value="P:cyclic threonylcarbamoyladenosine biosynthetic process"/>
    <property type="evidence" value="ECO:0007669"/>
    <property type="project" value="TreeGrafter"/>
</dbReference>
<keyword evidence="4" id="KW-1185">Reference proteome</keyword>
<dbReference type="AlphaFoldDB" id="A0A2T5ATU6"/>
<dbReference type="InterPro" id="IPR045886">
    <property type="entry name" value="ThiF/MoeB/HesA"/>
</dbReference>
<proteinExistence type="predicted"/>
<evidence type="ECO:0000313" key="3">
    <source>
        <dbReference type="EMBL" id="PTM90146.1"/>
    </source>
</evidence>
<organism evidence="3 4">
    <name type="scientific">Mycoplana dimorpha</name>
    <dbReference type="NCBI Taxonomy" id="28320"/>
    <lineage>
        <taxon>Bacteria</taxon>
        <taxon>Pseudomonadati</taxon>
        <taxon>Pseudomonadota</taxon>
        <taxon>Alphaproteobacteria</taxon>
        <taxon>Hyphomicrobiales</taxon>
        <taxon>Rhizobiaceae</taxon>
        <taxon>Mycoplana</taxon>
    </lineage>
</organism>
<feature type="domain" description="Prokaryotic E2 family B" evidence="2">
    <location>
        <begin position="47"/>
        <end position="137"/>
    </location>
</feature>
<dbReference type="InterPro" id="IPR035985">
    <property type="entry name" value="Ubiquitin-activating_enz"/>
</dbReference>
<evidence type="ECO:0000259" key="1">
    <source>
        <dbReference type="Pfam" id="PF00899"/>
    </source>
</evidence>
<dbReference type="GO" id="GO:0008641">
    <property type="term" value="F:ubiquitin-like modifier activating enzyme activity"/>
    <property type="evidence" value="ECO:0007669"/>
    <property type="project" value="InterPro"/>
</dbReference>
<dbReference type="GO" id="GO:0061503">
    <property type="term" value="F:tRNA threonylcarbamoyladenosine dehydratase"/>
    <property type="evidence" value="ECO:0007669"/>
    <property type="project" value="TreeGrafter"/>
</dbReference>
<dbReference type="InterPro" id="IPR000594">
    <property type="entry name" value="ThiF_NAD_FAD-bd"/>
</dbReference>
<dbReference type="InterPro" id="IPR032701">
    <property type="entry name" value="Prok-E2_B_dom"/>
</dbReference>
<dbReference type="Gene3D" id="3.40.50.720">
    <property type="entry name" value="NAD(P)-binding Rossmann-like Domain"/>
    <property type="match status" value="1"/>
</dbReference>
<dbReference type="EMBL" id="PZZZ01000010">
    <property type="protein sequence ID" value="PTM90146.1"/>
    <property type="molecule type" value="Genomic_DNA"/>
</dbReference>
<reference evidence="3 4" key="1">
    <citation type="submission" date="2018-04" db="EMBL/GenBank/DDBJ databases">
        <title>Genomic Encyclopedia of Type Strains, Phase IV (KMG-IV): sequencing the most valuable type-strain genomes for metagenomic binning, comparative biology and taxonomic classification.</title>
        <authorList>
            <person name="Goeker M."/>
        </authorList>
    </citation>
    <scope>NUCLEOTIDE SEQUENCE [LARGE SCALE GENOMIC DNA]</scope>
    <source>
        <strain evidence="3 4">DSM 7138</strain>
    </source>
</reference>
<feature type="domain" description="THIF-type NAD/FAD binding fold" evidence="1">
    <location>
        <begin position="317"/>
        <end position="437"/>
    </location>
</feature>
<comment type="caution">
    <text evidence="3">The sequence shown here is derived from an EMBL/GenBank/DDBJ whole genome shotgun (WGS) entry which is preliminary data.</text>
</comment>
<dbReference type="Pfam" id="PF00899">
    <property type="entry name" value="ThiF"/>
    <property type="match status" value="1"/>
</dbReference>
<gene>
    <name evidence="3" type="ORF">C7449_11026</name>
</gene>
<dbReference type="Proteomes" id="UP000241247">
    <property type="component" value="Unassembled WGS sequence"/>
</dbReference>
<dbReference type="CDD" id="cd01483">
    <property type="entry name" value="E1_enzyme_family"/>
    <property type="match status" value="1"/>
</dbReference>
<dbReference type="Pfam" id="PF14461">
    <property type="entry name" value="Prok-E2_B"/>
    <property type="match status" value="1"/>
</dbReference>
<accession>A0A2T5ATU6</accession>
<dbReference type="RefSeq" id="WP_108004635.1">
    <property type="nucleotide sequence ID" value="NZ_JBHEEX010000016.1"/>
</dbReference>
<name>A0A2T5ATU6_MYCDI</name>
<dbReference type="PANTHER" id="PTHR43267">
    <property type="entry name" value="TRNA THREONYLCARBAMOYLADENOSINE DEHYDRATASE"/>
    <property type="match status" value="1"/>
</dbReference>
<dbReference type="PANTHER" id="PTHR43267:SF1">
    <property type="entry name" value="TRNA THREONYLCARBAMOYLADENOSINE DEHYDRATASE"/>
    <property type="match status" value="1"/>
</dbReference>
<evidence type="ECO:0000313" key="4">
    <source>
        <dbReference type="Proteomes" id="UP000241247"/>
    </source>
</evidence>
<protein>
    <submittedName>
        <fullName evidence="3">E2/UBC family protein B</fullName>
    </submittedName>
</protein>
<evidence type="ECO:0000259" key="2">
    <source>
        <dbReference type="Pfam" id="PF14461"/>
    </source>
</evidence>